<dbReference type="Proteomes" id="UP001237780">
    <property type="component" value="Unassembled WGS sequence"/>
</dbReference>
<keyword evidence="1" id="KW-0472">Membrane</keyword>
<organism evidence="2 3">
    <name type="scientific">Phyllobacterium ifriqiyense</name>
    <dbReference type="NCBI Taxonomy" id="314238"/>
    <lineage>
        <taxon>Bacteria</taxon>
        <taxon>Pseudomonadati</taxon>
        <taxon>Pseudomonadota</taxon>
        <taxon>Alphaproteobacteria</taxon>
        <taxon>Hyphomicrobiales</taxon>
        <taxon>Phyllobacteriaceae</taxon>
        <taxon>Phyllobacterium</taxon>
    </lineage>
</organism>
<dbReference type="EMBL" id="JAUSZT010000003">
    <property type="protein sequence ID" value="MDQ0998025.1"/>
    <property type="molecule type" value="Genomic_DNA"/>
</dbReference>
<reference evidence="2 3" key="1">
    <citation type="submission" date="2023-07" db="EMBL/GenBank/DDBJ databases">
        <title>Comparative genomics of wheat-associated soil bacteria to identify genetic determinants of phenazine resistance.</title>
        <authorList>
            <person name="Mouncey N."/>
        </authorList>
    </citation>
    <scope>NUCLEOTIDE SEQUENCE [LARGE SCALE GENOMIC DNA]</scope>
    <source>
        <strain evidence="2 3">W4I11</strain>
    </source>
</reference>
<evidence type="ECO:0000256" key="1">
    <source>
        <dbReference type="SAM" id="Phobius"/>
    </source>
</evidence>
<evidence type="ECO:0000313" key="3">
    <source>
        <dbReference type="Proteomes" id="UP001237780"/>
    </source>
</evidence>
<feature type="transmembrane region" description="Helical" evidence="1">
    <location>
        <begin position="134"/>
        <end position="152"/>
    </location>
</feature>
<evidence type="ECO:0000313" key="2">
    <source>
        <dbReference type="EMBL" id="MDQ0998025.1"/>
    </source>
</evidence>
<gene>
    <name evidence="2" type="ORF">QFZ34_003207</name>
</gene>
<keyword evidence="3" id="KW-1185">Reference proteome</keyword>
<keyword evidence="1" id="KW-0812">Transmembrane</keyword>
<feature type="transmembrane region" description="Helical" evidence="1">
    <location>
        <begin position="43"/>
        <end position="61"/>
    </location>
</feature>
<feature type="transmembrane region" description="Helical" evidence="1">
    <location>
        <begin position="81"/>
        <end position="114"/>
    </location>
</feature>
<protein>
    <submittedName>
        <fullName evidence="2">Membrane protein</fullName>
    </submittedName>
</protein>
<sequence length="153" mass="15552">MIITLALLIGVIAGLRAMTAPAAVSWAAYLGWLNLGDSWLAFLGYAFTPWIISILAIGELITDQLPSTPSRKVPVQFGTRVLMGAVSGAAIGIAGGMLVAGLIAGAIGAVIGTYGGAYIRSALAARFGQDRPAALIEDAVAIIGAYLIVASLP</sequence>
<name>A0ABU0SBD5_9HYPH</name>
<accession>A0ABU0SBD5</accession>
<comment type="caution">
    <text evidence="2">The sequence shown here is derived from an EMBL/GenBank/DDBJ whole genome shotgun (WGS) entry which is preliminary data.</text>
</comment>
<proteinExistence type="predicted"/>
<keyword evidence="1" id="KW-1133">Transmembrane helix</keyword>
<dbReference type="RefSeq" id="WP_307282484.1">
    <property type="nucleotide sequence ID" value="NZ_JAUSZT010000003.1"/>
</dbReference>